<evidence type="ECO:0000313" key="3">
    <source>
        <dbReference type="Proteomes" id="UP000887013"/>
    </source>
</evidence>
<feature type="region of interest" description="Disordered" evidence="1">
    <location>
        <begin position="1"/>
        <end position="25"/>
    </location>
</feature>
<keyword evidence="3" id="KW-1185">Reference proteome</keyword>
<name>A0A8X6TBJ0_NEPPI</name>
<dbReference type="AlphaFoldDB" id="A0A8X6TBJ0"/>
<evidence type="ECO:0000256" key="1">
    <source>
        <dbReference type="SAM" id="MobiDB-lite"/>
    </source>
</evidence>
<organism evidence="2 3">
    <name type="scientific">Nephila pilipes</name>
    <name type="common">Giant wood spider</name>
    <name type="synonym">Nephila maculata</name>
    <dbReference type="NCBI Taxonomy" id="299642"/>
    <lineage>
        <taxon>Eukaryota</taxon>
        <taxon>Metazoa</taxon>
        <taxon>Ecdysozoa</taxon>
        <taxon>Arthropoda</taxon>
        <taxon>Chelicerata</taxon>
        <taxon>Arachnida</taxon>
        <taxon>Araneae</taxon>
        <taxon>Araneomorphae</taxon>
        <taxon>Entelegynae</taxon>
        <taxon>Araneoidea</taxon>
        <taxon>Nephilidae</taxon>
        <taxon>Nephila</taxon>
    </lineage>
</organism>
<protein>
    <submittedName>
        <fullName evidence="2">Uncharacterized protein</fullName>
    </submittedName>
</protein>
<evidence type="ECO:0000313" key="2">
    <source>
        <dbReference type="EMBL" id="GFS90596.1"/>
    </source>
</evidence>
<dbReference type="EMBL" id="BMAW01099547">
    <property type="protein sequence ID" value="GFS90596.1"/>
    <property type="molecule type" value="Genomic_DNA"/>
</dbReference>
<comment type="caution">
    <text evidence="2">The sequence shown here is derived from an EMBL/GenBank/DDBJ whole genome shotgun (WGS) entry which is preliminary data.</text>
</comment>
<proteinExistence type="predicted"/>
<dbReference type="Proteomes" id="UP000887013">
    <property type="component" value="Unassembled WGS sequence"/>
</dbReference>
<accession>A0A8X6TBJ0</accession>
<reference evidence="2" key="1">
    <citation type="submission" date="2020-08" db="EMBL/GenBank/DDBJ databases">
        <title>Multicomponent nature underlies the extraordinary mechanical properties of spider dragline silk.</title>
        <authorList>
            <person name="Kono N."/>
            <person name="Nakamura H."/>
            <person name="Mori M."/>
            <person name="Yoshida Y."/>
            <person name="Ohtoshi R."/>
            <person name="Malay A.D."/>
            <person name="Moran D.A.P."/>
            <person name="Tomita M."/>
            <person name="Numata K."/>
            <person name="Arakawa K."/>
        </authorList>
    </citation>
    <scope>NUCLEOTIDE SEQUENCE</scope>
</reference>
<sequence length="99" mass="11384">MFKSNGAARTLEHPPHYRNFNQPVHQPPKSEIVINSLIAFAADLSHLTHLSEPTFPVNDRGNVSIQSRRCNRIKQRRSALDTLRKKVVWLRPFNDTIEG</sequence>
<gene>
    <name evidence="2" type="ORF">NPIL_194261</name>
</gene>